<dbReference type="Proteomes" id="UP001595872">
    <property type="component" value="Unassembled WGS sequence"/>
</dbReference>
<dbReference type="InterPro" id="IPR015422">
    <property type="entry name" value="PyrdxlP-dep_Trfase_small"/>
</dbReference>
<dbReference type="InterPro" id="IPR004839">
    <property type="entry name" value="Aminotransferase_I/II_large"/>
</dbReference>
<feature type="domain" description="Aminotransferase class I/classII large" evidence="13">
    <location>
        <begin position="51"/>
        <end position="388"/>
    </location>
</feature>
<dbReference type="PROSITE" id="PS00599">
    <property type="entry name" value="AA_TRANSFER_CLASS_2"/>
    <property type="match status" value="1"/>
</dbReference>
<evidence type="ECO:0000256" key="12">
    <source>
        <dbReference type="RuleBase" id="RU003693"/>
    </source>
</evidence>
<dbReference type="InterPro" id="IPR015421">
    <property type="entry name" value="PyrdxlP-dep_Trfase_major"/>
</dbReference>
<keyword evidence="15" id="KW-1185">Reference proteome</keyword>
<name>A0ABV9TQP0_9ACTN</name>
<dbReference type="RefSeq" id="WP_378251661.1">
    <property type="nucleotide sequence ID" value="NZ_JBHSIT010000001.1"/>
</dbReference>
<dbReference type="EMBL" id="JBHSIT010000001">
    <property type="protein sequence ID" value="MFC4905929.1"/>
    <property type="molecule type" value="Genomic_DNA"/>
</dbReference>
<dbReference type="Gene3D" id="3.40.640.10">
    <property type="entry name" value="Type I PLP-dependent aspartate aminotransferase-like (Major domain)"/>
    <property type="match status" value="1"/>
</dbReference>
<keyword evidence="8 12" id="KW-0663">Pyridoxal phosphate</keyword>
<evidence type="ECO:0000256" key="4">
    <source>
        <dbReference type="ARBA" id="ARBA00011738"/>
    </source>
</evidence>
<gene>
    <name evidence="14" type="ORF">ACFPCY_01230</name>
</gene>
<evidence type="ECO:0000256" key="9">
    <source>
        <dbReference type="ARBA" id="ARBA00032610"/>
    </source>
</evidence>
<comment type="caution">
    <text evidence="14">The sequence shown here is derived from an EMBL/GenBank/DDBJ whole genome shotgun (WGS) entry which is preliminary data.</text>
</comment>
<dbReference type="GO" id="GO:0008710">
    <property type="term" value="F:8-amino-7-oxononanoate synthase activity"/>
    <property type="evidence" value="ECO:0007669"/>
    <property type="project" value="UniProtKB-EC"/>
</dbReference>
<reference evidence="15" key="1">
    <citation type="journal article" date="2019" name="Int. J. Syst. Evol. Microbiol.">
        <title>The Global Catalogue of Microorganisms (GCM) 10K type strain sequencing project: providing services to taxonomists for standard genome sequencing and annotation.</title>
        <authorList>
            <consortium name="The Broad Institute Genomics Platform"/>
            <consortium name="The Broad Institute Genome Sequencing Center for Infectious Disease"/>
            <person name="Wu L."/>
            <person name="Ma J."/>
        </authorList>
    </citation>
    <scope>NUCLEOTIDE SEQUENCE [LARGE SCALE GENOMIC DNA]</scope>
    <source>
        <strain evidence="15">KLKA75</strain>
    </source>
</reference>
<dbReference type="Gene3D" id="3.90.1150.10">
    <property type="entry name" value="Aspartate Aminotransferase, domain 1"/>
    <property type="match status" value="1"/>
</dbReference>
<sequence length="405" mass="41283">MTEVVARYGTATGYGTAGADPLERLRAAGRAREAAGLRRTLLPRDGGHGGLVDLASNDYLGLCRDPRLAAGAARAVRAYGTGATGSRLVTGTTELHAELDRRLAGLTGTAAGLVFSSGYLANLGAVATLGGRDVLVVSDRSNHASIVDACRLSRSRVAITPHRDVAAVESALAGRDEPHALVVTDAVFSVDGDVAPLAALHRVVRRHGAILVVDEAHALGVVGDGGRGAAHAAGIAGEPDVVLTLTLSKSLASQGGAVLGAPEVIDTLVDASRAFIFDTGLNPAAVGAALAALDVLAADPGLPGRARERARRIASLAAGLGLETTRDPAAAVVPVFLGAPEDALRARELCREHGLKVGCFRPPSVPDGRSCLRLTARATLDEAELTVLGGALEMIARSTGRSLHT</sequence>
<protein>
    <recommendedName>
        <fullName evidence="5">8-amino-7-oxononanoate synthase</fullName>
        <ecNumber evidence="5">2.3.1.47</ecNumber>
    </recommendedName>
    <alternativeName>
        <fullName evidence="9">7-keto-8-amino-pelargonic acid synthase</fullName>
    </alternativeName>
    <alternativeName>
        <fullName evidence="10">8-amino-7-ketopelargonate synthase</fullName>
    </alternativeName>
</protein>
<dbReference type="SUPFAM" id="SSF53383">
    <property type="entry name" value="PLP-dependent transferases"/>
    <property type="match status" value="1"/>
</dbReference>
<comment type="pathway">
    <text evidence="2">Cofactor biosynthesis; biotin biosynthesis.</text>
</comment>
<keyword evidence="6 14" id="KW-0808">Transferase</keyword>
<dbReference type="Pfam" id="PF00155">
    <property type="entry name" value="Aminotran_1_2"/>
    <property type="match status" value="1"/>
</dbReference>
<dbReference type="PANTHER" id="PTHR13693:SF100">
    <property type="entry name" value="8-AMINO-7-OXONONANOATE SYNTHASE"/>
    <property type="match status" value="1"/>
</dbReference>
<evidence type="ECO:0000256" key="3">
    <source>
        <dbReference type="ARBA" id="ARBA00010008"/>
    </source>
</evidence>
<dbReference type="InterPro" id="IPR050087">
    <property type="entry name" value="AON_synthase_class-II"/>
</dbReference>
<comment type="cofactor">
    <cofactor evidence="1 12">
        <name>pyridoxal 5'-phosphate</name>
        <dbReference type="ChEBI" id="CHEBI:597326"/>
    </cofactor>
</comment>
<evidence type="ECO:0000256" key="1">
    <source>
        <dbReference type="ARBA" id="ARBA00001933"/>
    </source>
</evidence>
<proteinExistence type="inferred from homology"/>
<accession>A0ABV9TQP0</accession>
<dbReference type="PANTHER" id="PTHR13693">
    <property type="entry name" value="CLASS II AMINOTRANSFERASE/8-AMINO-7-OXONONANOATE SYNTHASE"/>
    <property type="match status" value="1"/>
</dbReference>
<evidence type="ECO:0000256" key="10">
    <source>
        <dbReference type="ARBA" id="ARBA00033381"/>
    </source>
</evidence>
<comment type="catalytic activity">
    <reaction evidence="11">
        <text>6-carboxyhexanoyl-[ACP] + L-alanine + H(+) = (8S)-8-amino-7-oxononanoate + holo-[ACP] + CO2</text>
        <dbReference type="Rhea" id="RHEA:42288"/>
        <dbReference type="Rhea" id="RHEA-COMP:9685"/>
        <dbReference type="Rhea" id="RHEA-COMP:9955"/>
        <dbReference type="ChEBI" id="CHEBI:15378"/>
        <dbReference type="ChEBI" id="CHEBI:16526"/>
        <dbReference type="ChEBI" id="CHEBI:57972"/>
        <dbReference type="ChEBI" id="CHEBI:64479"/>
        <dbReference type="ChEBI" id="CHEBI:78846"/>
        <dbReference type="ChEBI" id="CHEBI:149468"/>
        <dbReference type="EC" id="2.3.1.47"/>
    </reaction>
</comment>
<keyword evidence="14" id="KW-0012">Acyltransferase</keyword>
<evidence type="ECO:0000256" key="5">
    <source>
        <dbReference type="ARBA" id="ARBA00013187"/>
    </source>
</evidence>
<evidence type="ECO:0000259" key="13">
    <source>
        <dbReference type="Pfam" id="PF00155"/>
    </source>
</evidence>
<organism evidence="14 15">
    <name type="scientific">Actinomadura gamaensis</name>
    <dbReference type="NCBI Taxonomy" id="1763541"/>
    <lineage>
        <taxon>Bacteria</taxon>
        <taxon>Bacillati</taxon>
        <taxon>Actinomycetota</taxon>
        <taxon>Actinomycetes</taxon>
        <taxon>Streptosporangiales</taxon>
        <taxon>Thermomonosporaceae</taxon>
        <taxon>Actinomadura</taxon>
    </lineage>
</organism>
<evidence type="ECO:0000256" key="2">
    <source>
        <dbReference type="ARBA" id="ARBA00004746"/>
    </source>
</evidence>
<evidence type="ECO:0000313" key="15">
    <source>
        <dbReference type="Proteomes" id="UP001595872"/>
    </source>
</evidence>
<evidence type="ECO:0000256" key="6">
    <source>
        <dbReference type="ARBA" id="ARBA00022679"/>
    </source>
</evidence>
<evidence type="ECO:0000313" key="14">
    <source>
        <dbReference type="EMBL" id="MFC4905929.1"/>
    </source>
</evidence>
<evidence type="ECO:0000256" key="8">
    <source>
        <dbReference type="ARBA" id="ARBA00022898"/>
    </source>
</evidence>
<evidence type="ECO:0000256" key="7">
    <source>
        <dbReference type="ARBA" id="ARBA00022756"/>
    </source>
</evidence>
<dbReference type="EC" id="2.3.1.47" evidence="5"/>
<dbReference type="InterPro" id="IPR015424">
    <property type="entry name" value="PyrdxlP-dep_Trfase"/>
</dbReference>
<dbReference type="InterPro" id="IPR001917">
    <property type="entry name" value="Aminotrans_II_pyridoxalP_BS"/>
</dbReference>
<comment type="similarity">
    <text evidence="3">Belongs to the class-II pyridoxal-phosphate-dependent aminotransferase family. BioF subfamily.</text>
</comment>
<keyword evidence="7" id="KW-0093">Biotin biosynthesis</keyword>
<comment type="subunit">
    <text evidence="4">Homodimer.</text>
</comment>
<evidence type="ECO:0000256" key="11">
    <source>
        <dbReference type="ARBA" id="ARBA00047715"/>
    </source>
</evidence>